<accession>A0A9D1LD12</accession>
<dbReference type="InterPro" id="IPR011642">
    <property type="entry name" value="Gate_dom"/>
</dbReference>
<evidence type="ECO:0000256" key="9">
    <source>
        <dbReference type="ARBA" id="ARBA00023136"/>
    </source>
</evidence>
<gene>
    <name evidence="15" type="primary">feoB</name>
    <name evidence="15" type="ORF">IAB02_06735</name>
</gene>
<feature type="binding site" evidence="12">
    <location>
        <position position="46"/>
    </location>
    <ligand>
        <name>Mg(2+)</name>
        <dbReference type="ChEBI" id="CHEBI:18420"/>
        <label>2</label>
    </ligand>
</feature>
<keyword evidence="5 13" id="KW-0812">Transmembrane</keyword>
<feature type="transmembrane region" description="Helical" evidence="13">
    <location>
        <begin position="344"/>
        <end position="362"/>
    </location>
</feature>
<dbReference type="InterPro" id="IPR041069">
    <property type="entry name" value="FeoB_Cyto"/>
</dbReference>
<feature type="binding site" evidence="11">
    <location>
        <begin position="77"/>
        <end position="80"/>
    </location>
    <ligand>
        <name>GTP</name>
        <dbReference type="ChEBI" id="CHEBI:37565"/>
        <label>1</label>
    </ligand>
</feature>
<dbReference type="EMBL" id="DVMU01000151">
    <property type="protein sequence ID" value="HIU34242.1"/>
    <property type="molecule type" value="Genomic_DNA"/>
</dbReference>
<evidence type="ECO:0000256" key="4">
    <source>
        <dbReference type="ARBA" id="ARBA00022475"/>
    </source>
</evidence>
<reference evidence="15" key="2">
    <citation type="journal article" date="2021" name="PeerJ">
        <title>Extensive microbial diversity within the chicken gut microbiome revealed by metagenomics and culture.</title>
        <authorList>
            <person name="Gilroy R."/>
            <person name="Ravi A."/>
            <person name="Getino M."/>
            <person name="Pursley I."/>
            <person name="Horton D.L."/>
            <person name="Alikhan N.F."/>
            <person name="Baker D."/>
            <person name="Gharbi K."/>
            <person name="Hall N."/>
            <person name="Watson M."/>
            <person name="Adriaenssens E.M."/>
            <person name="Foster-Nyarko E."/>
            <person name="Jarju S."/>
            <person name="Secka A."/>
            <person name="Antonio M."/>
            <person name="Oren A."/>
            <person name="Chaudhuri R.R."/>
            <person name="La Ragione R."/>
            <person name="Hildebrand F."/>
            <person name="Pallen M.J."/>
        </authorList>
    </citation>
    <scope>NUCLEOTIDE SEQUENCE</scope>
    <source>
        <strain evidence="15">ChiHcec3-11533</strain>
    </source>
</reference>
<dbReference type="Pfam" id="PF02421">
    <property type="entry name" value="FeoB_N"/>
    <property type="match status" value="1"/>
</dbReference>
<dbReference type="Pfam" id="PF07670">
    <property type="entry name" value="Gate"/>
    <property type="match status" value="2"/>
</dbReference>
<keyword evidence="6 11" id="KW-0547">Nucleotide-binding</keyword>
<evidence type="ECO:0000313" key="16">
    <source>
        <dbReference type="Proteomes" id="UP000824072"/>
    </source>
</evidence>
<evidence type="ECO:0000256" key="2">
    <source>
        <dbReference type="ARBA" id="ARBA00004651"/>
    </source>
</evidence>
<evidence type="ECO:0000256" key="3">
    <source>
        <dbReference type="ARBA" id="ARBA00022448"/>
    </source>
</evidence>
<dbReference type="InterPro" id="IPR027417">
    <property type="entry name" value="P-loop_NTPase"/>
</dbReference>
<keyword evidence="4" id="KW-1003">Cell membrane</keyword>
<dbReference type="Gene3D" id="1.10.287.1770">
    <property type="match status" value="1"/>
</dbReference>
<evidence type="ECO:0000259" key="14">
    <source>
        <dbReference type="PROSITE" id="PS51711"/>
    </source>
</evidence>
<feature type="domain" description="FeoB-type G" evidence="14">
    <location>
        <begin position="24"/>
        <end position="186"/>
    </location>
</feature>
<comment type="caution">
    <text evidence="15">The sequence shown here is derived from an EMBL/GenBank/DDBJ whole genome shotgun (WGS) entry which is preliminary data.</text>
</comment>
<feature type="transmembrane region" description="Helical" evidence="13">
    <location>
        <begin position="635"/>
        <end position="653"/>
    </location>
</feature>
<feature type="transmembrane region" description="Helical" evidence="13">
    <location>
        <begin position="307"/>
        <end position="324"/>
    </location>
</feature>
<dbReference type="SUPFAM" id="SSF52540">
    <property type="entry name" value="P-loop containing nucleoside triphosphate hydrolases"/>
    <property type="match status" value="1"/>
</dbReference>
<proteinExistence type="inferred from homology"/>
<evidence type="ECO:0000256" key="12">
    <source>
        <dbReference type="PIRSR" id="PIRSR603373-2"/>
    </source>
</evidence>
<feature type="transmembrane region" description="Helical" evidence="13">
    <location>
        <begin position="460"/>
        <end position="478"/>
    </location>
</feature>
<dbReference type="Pfam" id="PF17910">
    <property type="entry name" value="FeoB_Cyto"/>
    <property type="match status" value="1"/>
</dbReference>
<dbReference type="CDD" id="cd01879">
    <property type="entry name" value="FeoB"/>
    <property type="match status" value="1"/>
</dbReference>
<evidence type="ECO:0000313" key="15">
    <source>
        <dbReference type="EMBL" id="HIU34242.1"/>
    </source>
</evidence>
<dbReference type="InterPro" id="IPR003373">
    <property type="entry name" value="Fe2_transport_prot-B"/>
</dbReference>
<evidence type="ECO:0000256" key="1">
    <source>
        <dbReference type="ARBA" id="ARBA00003926"/>
    </source>
</evidence>
<dbReference type="AlphaFoldDB" id="A0A9D1LD12"/>
<evidence type="ECO:0000256" key="10">
    <source>
        <dbReference type="NCBIfam" id="TIGR00437"/>
    </source>
</evidence>
<keyword evidence="13" id="KW-0406">Ion transport</keyword>
<dbReference type="PANTHER" id="PTHR43185:SF2">
    <property type="entry name" value="FERROUS IRON TRANSPORT PROTEIN B"/>
    <property type="match status" value="1"/>
</dbReference>
<dbReference type="GO" id="GO:0005525">
    <property type="term" value="F:GTP binding"/>
    <property type="evidence" value="ECO:0007669"/>
    <property type="project" value="UniProtKB-KW"/>
</dbReference>
<comment type="function">
    <text evidence="1 13">Probable transporter of a GTP-driven Fe(2+) uptake system.</text>
</comment>
<feature type="transmembrane region" description="Helical" evidence="13">
    <location>
        <begin position="485"/>
        <end position="506"/>
    </location>
</feature>
<sequence>MKSMRGEAQCVSPEALRECLREGDLVVALAGNPNVGKSTVFNQLTGMRQHTGNWPGKTVLSAWGRCAFGGKNYVLVDTPGAYSLSARSAEEEAARDFICFGEADAVVVVCDATCLERNLHLILQIMEVTDRVAVCVNLLDEAGKKHIRVDLEALERELGVPVVGSAARSGKGIDAILQAADRAMRGEGHPRLPRYSAALESAIAPLEEELTRLGLALRPRWLACRLLEGDREWLARIEAFLGDSVEKLPGIAAILEKAPRSISNPREEMVQCLYRRAEEIVHACVFEQGDASRRQARWDKILTSRKTGIPIMLLTLAVVFYITILGANYPSEVLSGMFARLEEGFAGMLASLNAPNWVIGLLAEGMLRVLGWVVSVMLPPMAIFFPLFTLLEDLGYLPRVAFNLDRCFQRCRACGKQCLTMCLGFGCNAAGVVGCRIIDSRRERLIAILTNSLVPCNGRFPMMISLIGVFFVGGGALFGGAVLSAAALTGVILLGIAMTFLASRLLSATLLKGVPSSFTLELPPFRAPRVGHVIVRSVLDRTLFVLGRAVAIAAPAGLIIWTLANASIEGKTLLSYATDFLQPVGRLMGLDGVILMAFILGLPANEIVLPLAVMAYTAGGGLVEMENMGALKNVLVANGWTWLTALNAVLFSLMHWPCSTTLITIYKETRRGYWTLVAFLLPTMLGFLCCLFTATLARIAGLA</sequence>
<dbReference type="GO" id="GO:0005886">
    <property type="term" value="C:plasma membrane"/>
    <property type="evidence" value="ECO:0007669"/>
    <property type="project" value="UniProtKB-SubCell"/>
</dbReference>
<dbReference type="Pfam" id="PF07664">
    <property type="entry name" value="FeoB_C"/>
    <property type="match status" value="1"/>
</dbReference>
<keyword evidence="9 13" id="KW-0472">Membrane</keyword>
<feature type="binding site" evidence="12">
    <location>
        <position position="45"/>
    </location>
    <ligand>
        <name>Mg(2+)</name>
        <dbReference type="ChEBI" id="CHEBI:18420"/>
        <label>2</label>
    </ligand>
</feature>
<dbReference type="PANTHER" id="PTHR43185">
    <property type="entry name" value="FERROUS IRON TRANSPORT PROTEIN B"/>
    <property type="match status" value="1"/>
</dbReference>
<organism evidence="15 16">
    <name type="scientific">Candidatus Pullichristensenella excrementigallinarum</name>
    <dbReference type="NCBI Taxonomy" id="2840907"/>
    <lineage>
        <taxon>Bacteria</taxon>
        <taxon>Bacillati</taxon>
        <taxon>Bacillota</taxon>
        <taxon>Clostridia</taxon>
        <taxon>Candidatus Pullichristensenella</taxon>
    </lineage>
</organism>
<protein>
    <recommendedName>
        <fullName evidence="10 13">Ferrous iron transport protein B</fullName>
    </recommendedName>
</protein>
<dbReference type="InterPro" id="IPR050860">
    <property type="entry name" value="FeoB_GTPase"/>
</dbReference>
<evidence type="ECO:0000256" key="11">
    <source>
        <dbReference type="PIRSR" id="PIRSR603373-1"/>
    </source>
</evidence>
<feature type="transmembrane region" description="Helical" evidence="13">
    <location>
        <begin position="673"/>
        <end position="697"/>
    </location>
</feature>
<dbReference type="InterPro" id="IPR030389">
    <property type="entry name" value="G_FEOB_dom"/>
</dbReference>
<keyword evidence="13" id="KW-0410">Iron transport</keyword>
<evidence type="ECO:0000256" key="7">
    <source>
        <dbReference type="ARBA" id="ARBA00022989"/>
    </source>
</evidence>
<evidence type="ECO:0000256" key="8">
    <source>
        <dbReference type="ARBA" id="ARBA00023134"/>
    </source>
</evidence>
<dbReference type="InterPro" id="IPR011640">
    <property type="entry name" value="Fe2_transport_prot_B_C"/>
</dbReference>
<keyword evidence="7 13" id="KW-1133">Transmembrane helix</keyword>
<feature type="binding site" evidence="12">
    <location>
        <position position="42"/>
    </location>
    <ligand>
        <name>Mg(2+)</name>
        <dbReference type="ChEBI" id="CHEBI:18420"/>
        <label>2</label>
    </ligand>
</feature>
<dbReference type="PROSITE" id="PS51711">
    <property type="entry name" value="G_FEOB"/>
    <property type="match status" value="1"/>
</dbReference>
<dbReference type="GO" id="GO:0046872">
    <property type="term" value="F:metal ion binding"/>
    <property type="evidence" value="ECO:0007669"/>
    <property type="project" value="UniProtKB-KW"/>
</dbReference>
<dbReference type="GO" id="GO:0015093">
    <property type="term" value="F:ferrous iron transmembrane transporter activity"/>
    <property type="evidence" value="ECO:0007669"/>
    <property type="project" value="UniProtKB-UniRule"/>
</dbReference>
<dbReference type="NCBIfam" id="TIGR00437">
    <property type="entry name" value="feoB"/>
    <property type="match status" value="1"/>
</dbReference>
<keyword evidence="12" id="KW-0460">Magnesium</keyword>
<dbReference type="Gene3D" id="3.40.50.300">
    <property type="entry name" value="P-loop containing nucleotide triphosphate hydrolases"/>
    <property type="match status" value="1"/>
</dbReference>
<evidence type="ECO:0000256" key="5">
    <source>
        <dbReference type="ARBA" id="ARBA00022692"/>
    </source>
</evidence>
<keyword evidence="8 11" id="KW-0342">GTP-binding</keyword>
<feature type="transmembrane region" description="Helical" evidence="13">
    <location>
        <begin position="543"/>
        <end position="564"/>
    </location>
</feature>
<dbReference type="Proteomes" id="UP000824072">
    <property type="component" value="Unassembled WGS sequence"/>
</dbReference>
<reference evidence="15" key="1">
    <citation type="submission" date="2020-10" db="EMBL/GenBank/DDBJ databases">
        <authorList>
            <person name="Gilroy R."/>
        </authorList>
    </citation>
    <scope>NUCLEOTIDE SEQUENCE</scope>
    <source>
        <strain evidence="15">ChiHcec3-11533</strain>
    </source>
</reference>
<comment type="similarity">
    <text evidence="13">Belongs to the TRAFAC class TrmE-Era-EngA-EngB-Septin-like GTPase superfamily. FeoB GTPase (TC 9.A.8) family.</text>
</comment>
<feature type="binding site" evidence="11">
    <location>
        <begin position="137"/>
        <end position="140"/>
    </location>
    <ligand>
        <name>GTP</name>
        <dbReference type="ChEBI" id="CHEBI:37565"/>
        <label>1</label>
    </ligand>
</feature>
<keyword evidence="13" id="KW-0408">Iron</keyword>
<keyword evidence="12" id="KW-0479">Metal-binding</keyword>
<feature type="transmembrane region" description="Helical" evidence="13">
    <location>
        <begin position="369"/>
        <end position="391"/>
    </location>
</feature>
<feature type="binding site" evidence="11">
    <location>
        <begin position="31"/>
        <end position="38"/>
    </location>
    <ligand>
        <name>GTP</name>
        <dbReference type="ChEBI" id="CHEBI:37565"/>
        <label>1</label>
    </ligand>
</feature>
<name>A0A9D1LD12_9FIRM</name>
<keyword evidence="3 13" id="KW-0813">Transport</keyword>
<evidence type="ECO:0000256" key="13">
    <source>
        <dbReference type="RuleBase" id="RU362098"/>
    </source>
</evidence>
<evidence type="ECO:0000256" key="6">
    <source>
        <dbReference type="ARBA" id="ARBA00022741"/>
    </source>
</evidence>
<comment type="subcellular location">
    <subcellularLocation>
        <location evidence="2 13">Cell membrane</location>
        <topology evidence="2 13">Multi-pass membrane protein</topology>
    </subcellularLocation>
</comment>